<keyword evidence="2 3" id="KW-0443">Lipid metabolism</keyword>
<dbReference type="AlphaFoldDB" id="K9WIB6"/>
<feature type="short sequence motif" description="DGA/G" evidence="3">
    <location>
        <begin position="209"/>
        <end position="211"/>
    </location>
</feature>
<dbReference type="HOGENOM" id="CLU_000288_144_9_3"/>
<evidence type="ECO:0000256" key="3">
    <source>
        <dbReference type="PROSITE-ProRule" id="PRU01161"/>
    </source>
</evidence>
<evidence type="ECO:0000256" key="4">
    <source>
        <dbReference type="SAM" id="Phobius"/>
    </source>
</evidence>
<dbReference type="Proteomes" id="UP000010471">
    <property type="component" value="Chromosome"/>
</dbReference>
<dbReference type="KEGG" id="mic:Mic7113_4244"/>
<dbReference type="PANTHER" id="PTHR32176">
    <property type="entry name" value="XYLOSE ISOMERASE"/>
    <property type="match status" value="1"/>
</dbReference>
<dbReference type="Gene3D" id="3.40.1090.10">
    <property type="entry name" value="Cytosolic phospholipase A2 catalytic domain"/>
    <property type="match status" value="1"/>
</dbReference>
<organism evidence="6 7">
    <name type="scientific">Allocoleopsis franciscana PCC 7113</name>
    <dbReference type="NCBI Taxonomy" id="1173027"/>
    <lineage>
        <taxon>Bacteria</taxon>
        <taxon>Bacillati</taxon>
        <taxon>Cyanobacteriota</taxon>
        <taxon>Cyanophyceae</taxon>
        <taxon>Coleofasciculales</taxon>
        <taxon>Coleofasciculaceae</taxon>
        <taxon>Allocoleopsis</taxon>
        <taxon>Allocoleopsis franciscana</taxon>
    </lineage>
</organism>
<gene>
    <name evidence="6" type="ORF">Mic7113_4244</name>
</gene>
<name>K9WIB6_9CYAN</name>
<keyword evidence="4" id="KW-0472">Membrane</keyword>
<dbReference type="GO" id="GO:0016042">
    <property type="term" value="P:lipid catabolic process"/>
    <property type="evidence" value="ECO:0007669"/>
    <property type="project" value="UniProtKB-UniRule"/>
</dbReference>
<dbReference type="Pfam" id="PF01734">
    <property type="entry name" value="Patatin"/>
    <property type="match status" value="1"/>
</dbReference>
<sequence length="353" mass="39228">MTFKFKILSIDGGGIRGIVPAKILAEIERRTGKRIASLFNLIAGTSTGGILAAGLAMPKPNTKEPKYTAENLINIYRQRGGEIFYEPFIEKIMKLDDISRPKYSSAGRDKVLKEYFGNTALQDALTEVLVTSYDIQLRTPVFFTSQTNKEERESRYYRKISKGFTMHQAAMATSAAPTYFKPHKVEVKSATDGKPDHETQGKGFYALVDGGVFANNPTSLALMEAIIDSKKTSNPLQLEDILVVSLGTGSLTRRYEYDKAANWGLVGWVQPLLNITLDGSSESVAVQLEQLLPKAQDRPPQYYRFQAMLDAGKGLDDMDSTEPQNLKNLEKLAEEIIAKENENLNQLCKLLVS</sequence>
<dbReference type="PANTHER" id="PTHR32176:SF92">
    <property type="entry name" value="XYLOSE ISOMERASE"/>
    <property type="match status" value="1"/>
</dbReference>
<dbReference type="PROSITE" id="PS51635">
    <property type="entry name" value="PNPLA"/>
    <property type="match status" value="1"/>
</dbReference>
<dbReference type="GO" id="GO:0004620">
    <property type="term" value="F:phospholipase activity"/>
    <property type="evidence" value="ECO:0007669"/>
    <property type="project" value="TreeGrafter"/>
</dbReference>
<accession>K9WIB6</accession>
<protein>
    <submittedName>
        <fullName evidence="6">Patatin</fullName>
    </submittedName>
</protein>
<evidence type="ECO:0000256" key="1">
    <source>
        <dbReference type="ARBA" id="ARBA00010240"/>
    </source>
</evidence>
<evidence type="ECO:0000256" key="2">
    <source>
        <dbReference type="ARBA" id="ARBA00023098"/>
    </source>
</evidence>
<keyword evidence="3" id="KW-0442">Lipid degradation</keyword>
<keyword evidence="7" id="KW-1185">Reference proteome</keyword>
<dbReference type="OrthoDB" id="9807112at2"/>
<feature type="short sequence motif" description="GXGXXG" evidence="3">
    <location>
        <begin position="12"/>
        <end position="17"/>
    </location>
</feature>
<dbReference type="eggNOG" id="COG3621">
    <property type="taxonomic scope" value="Bacteria"/>
</dbReference>
<dbReference type="InterPro" id="IPR002641">
    <property type="entry name" value="PNPLA_dom"/>
</dbReference>
<evidence type="ECO:0000313" key="7">
    <source>
        <dbReference type="Proteomes" id="UP000010471"/>
    </source>
</evidence>
<dbReference type="GO" id="GO:0047372">
    <property type="term" value="F:monoacylglycerol lipase activity"/>
    <property type="evidence" value="ECO:0007669"/>
    <property type="project" value="TreeGrafter"/>
</dbReference>
<feature type="domain" description="PNPLA" evidence="5">
    <location>
        <begin position="8"/>
        <end position="222"/>
    </location>
</feature>
<feature type="active site" description="Proton acceptor" evidence="3">
    <location>
        <position position="209"/>
    </location>
</feature>
<feature type="short sequence motif" description="GXSXG" evidence="3">
    <location>
        <begin position="44"/>
        <end position="48"/>
    </location>
</feature>
<dbReference type="PATRIC" id="fig|1173027.3.peg.4690"/>
<feature type="active site" description="Nucleophile" evidence="3">
    <location>
        <position position="46"/>
    </location>
</feature>
<keyword evidence="4" id="KW-1133">Transmembrane helix</keyword>
<keyword evidence="3" id="KW-0378">Hydrolase</keyword>
<proteinExistence type="inferred from homology"/>
<evidence type="ECO:0000259" key="5">
    <source>
        <dbReference type="PROSITE" id="PS51635"/>
    </source>
</evidence>
<feature type="transmembrane region" description="Helical" evidence="4">
    <location>
        <begin position="38"/>
        <end position="57"/>
    </location>
</feature>
<dbReference type="SUPFAM" id="SSF52151">
    <property type="entry name" value="FabD/lysophospholipase-like"/>
    <property type="match status" value="1"/>
</dbReference>
<dbReference type="RefSeq" id="WP_015184079.1">
    <property type="nucleotide sequence ID" value="NC_019738.1"/>
</dbReference>
<keyword evidence="4" id="KW-0812">Transmembrane</keyword>
<evidence type="ECO:0000313" key="6">
    <source>
        <dbReference type="EMBL" id="AFZ19943.1"/>
    </source>
</evidence>
<reference evidence="6 7" key="1">
    <citation type="submission" date="2012-06" db="EMBL/GenBank/DDBJ databases">
        <title>Finished chromosome of genome of Microcoleus sp. PCC 7113.</title>
        <authorList>
            <consortium name="US DOE Joint Genome Institute"/>
            <person name="Gugger M."/>
            <person name="Coursin T."/>
            <person name="Rippka R."/>
            <person name="Tandeau De Marsac N."/>
            <person name="Huntemann M."/>
            <person name="Wei C.-L."/>
            <person name="Han J."/>
            <person name="Detter J.C."/>
            <person name="Han C."/>
            <person name="Tapia R."/>
            <person name="Chen A."/>
            <person name="Kyrpides N."/>
            <person name="Mavromatis K."/>
            <person name="Markowitz V."/>
            <person name="Szeto E."/>
            <person name="Ivanova N."/>
            <person name="Pagani I."/>
            <person name="Pati A."/>
            <person name="Goodwin L."/>
            <person name="Nordberg H.P."/>
            <person name="Cantor M.N."/>
            <person name="Hua S.X."/>
            <person name="Woyke T."/>
            <person name="Kerfeld C.A."/>
        </authorList>
    </citation>
    <scope>NUCLEOTIDE SEQUENCE [LARGE SCALE GENOMIC DNA]</scope>
    <source>
        <strain evidence="6 7">PCC 7113</strain>
    </source>
</reference>
<comment type="similarity">
    <text evidence="1">Belongs to the patatin family.</text>
</comment>
<dbReference type="InterPro" id="IPR016035">
    <property type="entry name" value="Acyl_Trfase/lysoPLipase"/>
</dbReference>
<dbReference type="EMBL" id="CP003630">
    <property type="protein sequence ID" value="AFZ19943.1"/>
    <property type="molecule type" value="Genomic_DNA"/>
</dbReference>